<gene>
    <name evidence="4" type="ORF">GDO86_015079</name>
</gene>
<evidence type="ECO:0000256" key="2">
    <source>
        <dbReference type="SAM" id="MobiDB-lite"/>
    </source>
</evidence>
<dbReference type="GO" id="GO:0005737">
    <property type="term" value="C:cytoplasm"/>
    <property type="evidence" value="ECO:0007669"/>
    <property type="project" value="TreeGrafter"/>
</dbReference>
<dbReference type="GO" id="GO:0070286">
    <property type="term" value="P:axonemal dynein complex assembly"/>
    <property type="evidence" value="ECO:0007669"/>
    <property type="project" value="InterPro"/>
</dbReference>
<evidence type="ECO:0000256" key="1">
    <source>
        <dbReference type="ARBA" id="ARBA00008511"/>
    </source>
</evidence>
<evidence type="ECO:0000313" key="5">
    <source>
        <dbReference type="Proteomes" id="UP000812440"/>
    </source>
</evidence>
<comment type="caution">
    <text evidence="4">The sequence shown here is derived from an EMBL/GenBank/DDBJ whole genome shotgun (WGS) entry which is preliminary data.</text>
</comment>
<sequence length="197" mass="21890">MELPLSEFSSAGSLEALCSLLYPSIEEDVEESSCRGPPSSATVGPGNIGPSLSPEPSTVPSTENMIDKKSIWNDFEVTEGAEFDDTLDLREQPKYEILFKQQIGTEDMFLGMTRKDTSTACCDQMVIRIQLPGIKASEVSLQVRNRYLDLRTPQHKLGLHLPHPVDAKNGKAKFVSDTETLDVCLTMVRDLDFINFF</sequence>
<dbReference type="InterPro" id="IPR041442">
    <property type="entry name" value="PIH1D1/2/3_CS-like"/>
</dbReference>
<evidence type="ECO:0000313" key="4">
    <source>
        <dbReference type="EMBL" id="KAG8447833.1"/>
    </source>
</evidence>
<protein>
    <recommendedName>
        <fullName evidence="3">PIH1D1/2/3 CS-like domain-containing protein</fullName>
    </recommendedName>
</protein>
<dbReference type="GO" id="GO:0030317">
    <property type="term" value="P:flagellated sperm motility"/>
    <property type="evidence" value="ECO:0007669"/>
    <property type="project" value="TreeGrafter"/>
</dbReference>
<dbReference type="Pfam" id="PF18201">
    <property type="entry name" value="PIH1_CS"/>
    <property type="match status" value="1"/>
</dbReference>
<feature type="region of interest" description="Disordered" evidence="2">
    <location>
        <begin position="29"/>
        <end position="61"/>
    </location>
</feature>
<organism evidence="4 5">
    <name type="scientific">Hymenochirus boettgeri</name>
    <name type="common">Congo dwarf clawed frog</name>
    <dbReference type="NCBI Taxonomy" id="247094"/>
    <lineage>
        <taxon>Eukaryota</taxon>
        <taxon>Metazoa</taxon>
        <taxon>Chordata</taxon>
        <taxon>Craniata</taxon>
        <taxon>Vertebrata</taxon>
        <taxon>Euteleostomi</taxon>
        <taxon>Amphibia</taxon>
        <taxon>Batrachia</taxon>
        <taxon>Anura</taxon>
        <taxon>Pipoidea</taxon>
        <taxon>Pipidae</taxon>
        <taxon>Pipinae</taxon>
        <taxon>Hymenochirus</taxon>
    </lineage>
</organism>
<comment type="similarity">
    <text evidence="1">Belongs to the PIH1 family.</text>
</comment>
<proteinExistence type="inferred from homology"/>
<dbReference type="GO" id="GO:0045505">
    <property type="term" value="F:dynein intermediate chain binding"/>
    <property type="evidence" value="ECO:0007669"/>
    <property type="project" value="TreeGrafter"/>
</dbReference>
<dbReference type="OrthoDB" id="25887at2759"/>
<evidence type="ECO:0000259" key="3">
    <source>
        <dbReference type="Pfam" id="PF18201"/>
    </source>
</evidence>
<name>A0A8T2JW43_9PIPI</name>
<accession>A0A8T2JW43</accession>
<dbReference type="AlphaFoldDB" id="A0A8T2JW43"/>
<dbReference type="InterPro" id="IPR026697">
    <property type="entry name" value="DNAAF6"/>
</dbReference>
<dbReference type="InterPro" id="IPR008978">
    <property type="entry name" value="HSP20-like_chaperone"/>
</dbReference>
<dbReference type="Proteomes" id="UP000812440">
    <property type="component" value="Chromosome 8_10"/>
</dbReference>
<dbReference type="PANTHER" id="PTHR21083:SF0">
    <property type="entry name" value="DYNEIN AXONEMAL ASSEMBLY FACTOR 6"/>
    <property type="match status" value="1"/>
</dbReference>
<reference evidence="4" key="1">
    <citation type="thesis" date="2020" institute="ProQuest LLC" country="789 East Eisenhower Parkway, Ann Arbor, MI, USA">
        <title>Comparative Genomics and Chromosome Evolution.</title>
        <authorList>
            <person name="Mudd A.B."/>
        </authorList>
    </citation>
    <scope>NUCLEOTIDE SEQUENCE</scope>
    <source>
        <strain evidence="4">Female2</strain>
        <tissue evidence="4">Blood</tissue>
    </source>
</reference>
<dbReference type="GO" id="GO:0051087">
    <property type="term" value="F:protein-folding chaperone binding"/>
    <property type="evidence" value="ECO:0007669"/>
    <property type="project" value="InterPro"/>
</dbReference>
<dbReference type="PANTHER" id="PTHR21083">
    <property type="entry name" value="TWISTER"/>
    <property type="match status" value="1"/>
</dbReference>
<keyword evidence="5" id="KW-1185">Reference proteome</keyword>
<dbReference type="SUPFAM" id="SSF49764">
    <property type="entry name" value="HSP20-like chaperones"/>
    <property type="match status" value="1"/>
</dbReference>
<feature type="domain" description="PIH1D1/2/3 CS-like" evidence="3">
    <location>
        <begin position="92"/>
        <end position="186"/>
    </location>
</feature>
<dbReference type="EMBL" id="JAACNH010000003">
    <property type="protein sequence ID" value="KAG8447833.1"/>
    <property type="molecule type" value="Genomic_DNA"/>
</dbReference>